<dbReference type="Pfam" id="PF03000">
    <property type="entry name" value="NPH3"/>
    <property type="match status" value="1"/>
</dbReference>
<organism evidence="2 3">
    <name type="scientific">Brassica cretica</name>
    <name type="common">Mustard</name>
    <dbReference type="NCBI Taxonomy" id="69181"/>
    <lineage>
        <taxon>Eukaryota</taxon>
        <taxon>Viridiplantae</taxon>
        <taxon>Streptophyta</taxon>
        <taxon>Embryophyta</taxon>
        <taxon>Tracheophyta</taxon>
        <taxon>Spermatophyta</taxon>
        <taxon>Magnoliopsida</taxon>
        <taxon>eudicotyledons</taxon>
        <taxon>Gunneridae</taxon>
        <taxon>Pentapetalae</taxon>
        <taxon>rosids</taxon>
        <taxon>malvids</taxon>
        <taxon>Brassicales</taxon>
        <taxon>Brassicaceae</taxon>
        <taxon>Brassiceae</taxon>
        <taxon>Brassica</taxon>
    </lineage>
</organism>
<dbReference type="EMBL" id="QGKX02001521">
    <property type="protein sequence ID" value="KAF3511240.1"/>
    <property type="molecule type" value="Genomic_DNA"/>
</dbReference>
<dbReference type="Proteomes" id="UP000712600">
    <property type="component" value="Unassembled WGS sequence"/>
</dbReference>
<evidence type="ECO:0000313" key="3">
    <source>
        <dbReference type="Proteomes" id="UP000712600"/>
    </source>
</evidence>
<feature type="domain" description="NPH3" evidence="1">
    <location>
        <begin position="79"/>
        <end position="128"/>
    </location>
</feature>
<evidence type="ECO:0000313" key="2">
    <source>
        <dbReference type="EMBL" id="KAF3511240.1"/>
    </source>
</evidence>
<sequence>MMQLSFLRQDYCSSACKIVLGHNINCIVVQHRVVALANSFEKKDRSCVSKSQIRNDLSIQVDDIIFQAHKVVYLHQERHASLEDANVCDILIPNFRNEDKGASSLEVYNIDVVHRILEYHLMHEQQQQQK</sequence>
<gene>
    <name evidence="2" type="ORF">F2Q69_00000401</name>
</gene>
<reference evidence="2" key="1">
    <citation type="submission" date="2019-12" db="EMBL/GenBank/DDBJ databases">
        <title>Genome sequencing and annotation of Brassica cretica.</title>
        <authorList>
            <person name="Studholme D.J."/>
            <person name="Sarris P."/>
        </authorList>
    </citation>
    <scope>NUCLEOTIDE SEQUENCE</scope>
    <source>
        <strain evidence="2">PFS-109/04</strain>
        <tissue evidence="2">Leaf</tissue>
    </source>
</reference>
<dbReference type="InterPro" id="IPR027356">
    <property type="entry name" value="NPH3_dom"/>
</dbReference>
<evidence type="ECO:0000259" key="1">
    <source>
        <dbReference type="Pfam" id="PF03000"/>
    </source>
</evidence>
<proteinExistence type="predicted"/>
<accession>A0A8S9P7L4</accession>
<comment type="caution">
    <text evidence="2">The sequence shown here is derived from an EMBL/GenBank/DDBJ whole genome shotgun (WGS) entry which is preliminary data.</text>
</comment>
<dbReference type="AlphaFoldDB" id="A0A8S9P7L4"/>
<name>A0A8S9P7L4_BRACR</name>
<protein>
    <recommendedName>
        <fullName evidence="1">NPH3 domain-containing protein</fullName>
    </recommendedName>
</protein>